<evidence type="ECO:0000313" key="3">
    <source>
        <dbReference type="Proteomes" id="UP001629113"/>
    </source>
</evidence>
<dbReference type="Proteomes" id="UP001629113">
    <property type="component" value="Unassembled WGS sequence"/>
</dbReference>
<dbReference type="SUPFAM" id="SSF52047">
    <property type="entry name" value="RNI-like"/>
    <property type="match status" value="1"/>
</dbReference>
<organism evidence="2 3">
    <name type="scientific">Phlyctema vagabunda</name>
    <dbReference type="NCBI Taxonomy" id="108571"/>
    <lineage>
        <taxon>Eukaryota</taxon>
        <taxon>Fungi</taxon>
        <taxon>Dikarya</taxon>
        <taxon>Ascomycota</taxon>
        <taxon>Pezizomycotina</taxon>
        <taxon>Leotiomycetes</taxon>
        <taxon>Helotiales</taxon>
        <taxon>Dermateaceae</taxon>
        <taxon>Phlyctema</taxon>
    </lineage>
</organism>
<evidence type="ECO:0000313" key="2">
    <source>
        <dbReference type="EMBL" id="KAL3424134.1"/>
    </source>
</evidence>
<reference evidence="2 3" key="1">
    <citation type="submission" date="2024-06" db="EMBL/GenBank/DDBJ databases">
        <title>Complete genome of Phlyctema vagabunda strain 19-DSS-EL-015.</title>
        <authorList>
            <person name="Fiorenzani C."/>
        </authorList>
    </citation>
    <scope>NUCLEOTIDE SEQUENCE [LARGE SCALE GENOMIC DNA]</scope>
    <source>
        <strain evidence="2 3">19-DSS-EL-015</strain>
    </source>
</reference>
<feature type="compositionally biased region" description="Polar residues" evidence="1">
    <location>
        <begin position="595"/>
        <end position="606"/>
    </location>
</feature>
<keyword evidence="3" id="KW-1185">Reference proteome</keyword>
<evidence type="ECO:0000256" key="1">
    <source>
        <dbReference type="SAM" id="MobiDB-lite"/>
    </source>
</evidence>
<sequence>MDLQMDHLYIAPGLAGFLRNSPIGMGLPFYEEPATENRTQRVWELVAPYLDNASLCACSQVNSLLFSIFSRVIWFNPTATINAKQQASCADVIRFIQSAARRAETATLVNVLDFRQLPMISRKCGSQHRFLCEHASDWAFLEPRLSIFKNVRTLYLEGVKGFEEPRSEYLGFDGERIQVFDKPPSFKLRPTALSLANCDVYFRWLAQSDSLINLVYLDMSYTIPTQDLRFTLKVARFPNVRILKLRGLRLQDVDGLHIVSTFGSQLWSLDVAENQLTDIFMSHVARLALPTLVNGLEGRYTANGIPQYNYFDETPSYERAVMNPGPTDVYINDMVPMRPDDATGFSTYLSSRAQLNELQPLDPNDDVLQRTGLTQLYISDNRITNDGVAEILNGRLASRLQLFDVGTVPLSFPENIPPLPAARMVCYGIPCNYPLYGRSNLPRIEVLRIHHSVVTGLPTIYNSYFQLALPGSSEYQPDGRDSSKYFHDPRINSRIRDLTLTSVPRRSAGPIVKALIRFLDNCCCQERALGDYKAASTSRRSPKLLTGLRVLRIEFHPDLWNPQPGAGLSVSGDADVDAALAQGVGDFSFFEAGPSSPSQPSPTAGNQDLPPPYEPFAKDTRDVLEEVKRWRKSAESVWTGEISLVLMNA</sequence>
<name>A0ABR4PLC9_9HELO</name>
<feature type="region of interest" description="Disordered" evidence="1">
    <location>
        <begin position="591"/>
        <end position="620"/>
    </location>
</feature>
<dbReference type="Gene3D" id="3.80.10.10">
    <property type="entry name" value="Ribonuclease Inhibitor"/>
    <property type="match status" value="1"/>
</dbReference>
<gene>
    <name evidence="2" type="ORF">PVAG01_03415</name>
</gene>
<comment type="caution">
    <text evidence="2">The sequence shown here is derived from an EMBL/GenBank/DDBJ whole genome shotgun (WGS) entry which is preliminary data.</text>
</comment>
<proteinExistence type="predicted"/>
<accession>A0ABR4PLC9</accession>
<protein>
    <submittedName>
        <fullName evidence="2">Uncharacterized protein</fullName>
    </submittedName>
</protein>
<dbReference type="InterPro" id="IPR032675">
    <property type="entry name" value="LRR_dom_sf"/>
</dbReference>
<dbReference type="EMBL" id="JBFCZG010000003">
    <property type="protein sequence ID" value="KAL3424134.1"/>
    <property type="molecule type" value="Genomic_DNA"/>
</dbReference>